<dbReference type="KEGG" id="ahm:TL08_09070"/>
<dbReference type="InterPro" id="IPR009045">
    <property type="entry name" value="Zn_M74/Hedgehog-like"/>
</dbReference>
<dbReference type="InterPro" id="IPR039561">
    <property type="entry name" value="Peptidase_M15C"/>
</dbReference>
<accession>A0AAC9HNJ6</accession>
<dbReference type="GO" id="GO:0004180">
    <property type="term" value="F:carboxypeptidase activity"/>
    <property type="evidence" value="ECO:0007669"/>
    <property type="project" value="UniProtKB-KW"/>
</dbReference>
<sequence>MLRRVALVASMVVLAGSCSLQPPPSSDAVALLETGPRTVTSEADAAPPADVETTQRPPSRDSSEPVETQPPVEQTYWRVGASPLPLRPDGLGEIQPTPQELVDRRLPTTSTLPAPAADDYVATSAVVPADVLERSTWHPGCPVGSEELRYLTLSFWGFDGGHHTGEMLVHADVADAVIEVFGALHAERFPIEEMRVTAAWELDTAPTGDGNNTSAFVCRSAVGMGRWSDHASGLAVDINPFVNPYVRSDGVVIPELASAYTDREHRRDGMILEGGIVTDAFDAVGWTWGGRWASPLDLMHFSATGG</sequence>
<evidence type="ECO:0000256" key="2">
    <source>
        <dbReference type="SAM" id="SignalP"/>
    </source>
</evidence>
<reference evidence="5" key="1">
    <citation type="submission" date="2016-03" db="EMBL/GenBank/DDBJ databases">
        <title>Complete genome sequence of the type strain Actinoalloteichus hymeniacidonis DSM 45092.</title>
        <authorList>
            <person name="Schaffert L."/>
            <person name="Albersmeier A."/>
            <person name="Winkler A."/>
            <person name="Kalinowski J."/>
            <person name="Zotchev S."/>
            <person name="Ruckert C."/>
        </authorList>
    </citation>
    <scope>NUCLEOTIDE SEQUENCE [LARGE SCALE GENOMIC DNA]</scope>
    <source>
        <strain evidence="5">HPA177(T) (DSM 45092(T))</strain>
    </source>
</reference>
<feature type="domain" description="Peptidase M15C" evidence="3">
    <location>
        <begin position="225"/>
        <end position="302"/>
    </location>
</feature>
<feature type="chain" id="PRO_5042218526" evidence="2">
    <location>
        <begin position="21"/>
        <end position="306"/>
    </location>
</feature>
<evidence type="ECO:0000313" key="5">
    <source>
        <dbReference type="Proteomes" id="UP000095210"/>
    </source>
</evidence>
<dbReference type="Pfam" id="PF13539">
    <property type="entry name" value="Peptidase_M15_4"/>
    <property type="match status" value="1"/>
</dbReference>
<dbReference type="Gene3D" id="3.30.1380.10">
    <property type="match status" value="1"/>
</dbReference>
<dbReference type="SUPFAM" id="SSF55166">
    <property type="entry name" value="Hedgehog/DD-peptidase"/>
    <property type="match status" value="1"/>
</dbReference>
<keyword evidence="4" id="KW-0378">Hydrolase</keyword>
<dbReference type="PROSITE" id="PS51257">
    <property type="entry name" value="PROKAR_LIPOPROTEIN"/>
    <property type="match status" value="1"/>
</dbReference>
<keyword evidence="4" id="KW-0121">Carboxypeptidase</keyword>
<evidence type="ECO:0000313" key="4">
    <source>
        <dbReference type="EMBL" id="AOS62629.1"/>
    </source>
</evidence>
<dbReference type="AlphaFoldDB" id="A0AAC9HNJ6"/>
<gene>
    <name evidence="4" type="ORF">TL08_09070</name>
</gene>
<protein>
    <submittedName>
        <fullName evidence="4">D-alanyl-D-alanine carboxypeptidase</fullName>
    </submittedName>
</protein>
<evidence type="ECO:0000259" key="3">
    <source>
        <dbReference type="Pfam" id="PF13539"/>
    </source>
</evidence>
<dbReference type="EMBL" id="CP014859">
    <property type="protein sequence ID" value="AOS62629.1"/>
    <property type="molecule type" value="Genomic_DNA"/>
</dbReference>
<organism evidence="4 5">
    <name type="scientific">Actinoalloteichus hymeniacidonis</name>
    <dbReference type="NCBI Taxonomy" id="340345"/>
    <lineage>
        <taxon>Bacteria</taxon>
        <taxon>Bacillati</taxon>
        <taxon>Actinomycetota</taxon>
        <taxon>Actinomycetes</taxon>
        <taxon>Pseudonocardiales</taxon>
        <taxon>Pseudonocardiaceae</taxon>
        <taxon>Actinoalloteichus</taxon>
    </lineage>
</organism>
<keyword evidence="5" id="KW-1185">Reference proteome</keyword>
<keyword evidence="4" id="KW-0645">Protease</keyword>
<name>A0AAC9HNJ6_9PSEU</name>
<dbReference type="Proteomes" id="UP000095210">
    <property type="component" value="Chromosome"/>
</dbReference>
<feature type="region of interest" description="Disordered" evidence="1">
    <location>
        <begin position="37"/>
        <end position="75"/>
    </location>
</feature>
<evidence type="ECO:0000256" key="1">
    <source>
        <dbReference type="SAM" id="MobiDB-lite"/>
    </source>
</evidence>
<proteinExistence type="predicted"/>
<feature type="signal peptide" evidence="2">
    <location>
        <begin position="1"/>
        <end position="20"/>
    </location>
</feature>
<keyword evidence="2" id="KW-0732">Signal</keyword>